<proteinExistence type="predicted"/>
<name>A0AA88GL50_NAELO</name>
<feature type="compositionally biased region" description="Polar residues" evidence="1">
    <location>
        <begin position="26"/>
        <end position="46"/>
    </location>
</feature>
<dbReference type="InterPro" id="IPR036249">
    <property type="entry name" value="Thioredoxin-like_sf"/>
</dbReference>
<accession>A0AA88GL50</accession>
<reference evidence="3 4" key="1">
    <citation type="journal article" date="2018" name="BMC Genomics">
        <title>The genome of Naegleria lovaniensis, the basis for a comparative approach to unravel pathogenicity factors of the human pathogenic amoeba N. fowleri.</title>
        <authorList>
            <person name="Liechti N."/>
            <person name="Schurch N."/>
            <person name="Bruggmann R."/>
            <person name="Wittwer M."/>
        </authorList>
    </citation>
    <scope>NUCLEOTIDE SEQUENCE [LARGE SCALE GENOMIC DNA]</scope>
    <source>
        <strain evidence="3 4">ATCC 30569</strain>
    </source>
</reference>
<dbReference type="InterPro" id="IPR001853">
    <property type="entry name" value="DSBA-like_thioredoxin_dom"/>
</dbReference>
<dbReference type="GeneID" id="68099090"/>
<evidence type="ECO:0000256" key="1">
    <source>
        <dbReference type="SAM" id="MobiDB-lite"/>
    </source>
</evidence>
<comment type="caution">
    <text evidence="3">The sequence shown here is derived from an EMBL/GenBank/DDBJ whole genome shotgun (WGS) entry which is preliminary data.</text>
</comment>
<dbReference type="Gene3D" id="3.40.30.10">
    <property type="entry name" value="Glutaredoxin"/>
    <property type="match status" value="1"/>
</dbReference>
<dbReference type="Proteomes" id="UP000816034">
    <property type="component" value="Unassembled WGS sequence"/>
</dbReference>
<dbReference type="PANTHER" id="PTHR13887:SF41">
    <property type="entry name" value="THIOREDOXIN SUPERFAMILY PROTEIN"/>
    <property type="match status" value="1"/>
</dbReference>
<dbReference type="SUPFAM" id="SSF52833">
    <property type="entry name" value="Thioredoxin-like"/>
    <property type="match status" value="1"/>
</dbReference>
<dbReference type="RefSeq" id="XP_044546781.1">
    <property type="nucleotide sequence ID" value="XM_044696518.1"/>
</dbReference>
<dbReference type="PANTHER" id="PTHR13887">
    <property type="entry name" value="GLUTATHIONE S-TRANSFERASE KAPPA"/>
    <property type="match status" value="1"/>
</dbReference>
<evidence type="ECO:0000313" key="3">
    <source>
        <dbReference type="EMBL" id="KAG2379519.1"/>
    </source>
</evidence>
<sequence>MSQQPNDSTTVPSCTGDYCLPPRHGNVQNEEPTRVTETVSSSALHGSNNSQQHIHIEIISDVGCPFCFLGKTQLEKALELMGAKYFSKIENIDSSTLVTYSMEWKPFLLNPSIPSEGQERAKFFKLKFGVEFSEEEKKNPALLLKAMPMLARIEQLGAELGIKTMNVANMNLPMINSLNAHRLMKLIAEKYPPRENDHQNRVSERIFRAYFEEALDVSQVPVLKQIVKDCNLEKDVPDNFFLEDPSSDDHRDPHLIQVKDEARRASFSTNGVPYFNFTNVTKGLKSNCSGAVGVQKFLKVLQSLVK</sequence>
<protein>
    <recommendedName>
        <fullName evidence="2">DSBA-like thioredoxin domain-containing protein</fullName>
    </recommendedName>
</protein>
<keyword evidence="4" id="KW-1185">Reference proteome</keyword>
<feature type="compositionally biased region" description="Polar residues" evidence="1">
    <location>
        <begin position="1"/>
        <end position="13"/>
    </location>
</feature>
<gene>
    <name evidence="3" type="ORF">C9374_006636</name>
</gene>
<dbReference type="EMBL" id="PYSW02000028">
    <property type="protein sequence ID" value="KAG2379519.1"/>
    <property type="molecule type" value="Genomic_DNA"/>
</dbReference>
<dbReference type="AlphaFoldDB" id="A0AA88GL50"/>
<dbReference type="GO" id="GO:0016491">
    <property type="term" value="F:oxidoreductase activity"/>
    <property type="evidence" value="ECO:0007669"/>
    <property type="project" value="InterPro"/>
</dbReference>
<dbReference type="Pfam" id="PF01323">
    <property type="entry name" value="DSBA"/>
    <property type="match status" value="1"/>
</dbReference>
<organism evidence="3 4">
    <name type="scientific">Naegleria lovaniensis</name>
    <name type="common">Amoeba</name>
    <dbReference type="NCBI Taxonomy" id="51637"/>
    <lineage>
        <taxon>Eukaryota</taxon>
        <taxon>Discoba</taxon>
        <taxon>Heterolobosea</taxon>
        <taxon>Tetramitia</taxon>
        <taxon>Eutetramitia</taxon>
        <taxon>Vahlkampfiidae</taxon>
        <taxon>Naegleria</taxon>
    </lineage>
</organism>
<evidence type="ECO:0000259" key="2">
    <source>
        <dbReference type="Pfam" id="PF01323"/>
    </source>
</evidence>
<feature type="domain" description="DSBA-like thioredoxin" evidence="2">
    <location>
        <begin position="56"/>
        <end position="301"/>
    </location>
</feature>
<evidence type="ECO:0000313" key="4">
    <source>
        <dbReference type="Proteomes" id="UP000816034"/>
    </source>
</evidence>
<feature type="region of interest" description="Disordered" evidence="1">
    <location>
        <begin position="1"/>
        <end position="46"/>
    </location>
</feature>